<accession>A0A382YD17</accession>
<name>A0A382YD17_9ZZZZ</name>
<dbReference type="InterPro" id="IPR003775">
    <property type="entry name" value="Flagellar_assembly_factor_FliW"/>
</dbReference>
<dbReference type="Pfam" id="PF02623">
    <property type="entry name" value="FliW"/>
    <property type="match status" value="1"/>
</dbReference>
<gene>
    <name evidence="1" type="ORF">METZ01_LOCUS433743</name>
</gene>
<sequence>MLGINNSDEAVVLNIATWHPDETVTINLKGPIVYHKDTLQARQVIPLNAPDLSLAHPMGN</sequence>
<dbReference type="SUPFAM" id="SSF141457">
    <property type="entry name" value="BH3618-like"/>
    <property type="match status" value="1"/>
</dbReference>
<dbReference type="AlphaFoldDB" id="A0A382YD17"/>
<organism evidence="1">
    <name type="scientific">marine metagenome</name>
    <dbReference type="NCBI Taxonomy" id="408172"/>
    <lineage>
        <taxon>unclassified sequences</taxon>
        <taxon>metagenomes</taxon>
        <taxon>ecological metagenomes</taxon>
    </lineage>
</organism>
<dbReference type="InterPro" id="IPR024046">
    <property type="entry name" value="Flagellar_assmbl_FliW_dom_sf"/>
</dbReference>
<dbReference type="GO" id="GO:0044780">
    <property type="term" value="P:bacterial-type flagellum assembly"/>
    <property type="evidence" value="ECO:0007669"/>
    <property type="project" value="InterPro"/>
</dbReference>
<evidence type="ECO:0000313" key="1">
    <source>
        <dbReference type="EMBL" id="SVD80889.1"/>
    </source>
</evidence>
<dbReference type="EMBL" id="UINC01174659">
    <property type="protein sequence ID" value="SVD80889.1"/>
    <property type="molecule type" value="Genomic_DNA"/>
</dbReference>
<dbReference type="Gene3D" id="2.30.290.10">
    <property type="entry name" value="BH3618-like"/>
    <property type="match status" value="1"/>
</dbReference>
<proteinExistence type="predicted"/>
<protein>
    <submittedName>
        <fullName evidence="1">Uncharacterized protein</fullName>
    </submittedName>
</protein>
<reference evidence="1" key="1">
    <citation type="submission" date="2018-05" db="EMBL/GenBank/DDBJ databases">
        <authorList>
            <person name="Lanie J.A."/>
            <person name="Ng W.-L."/>
            <person name="Kazmierczak K.M."/>
            <person name="Andrzejewski T.M."/>
            <person name="Davidsen T.M."/>
            <person name="Wayne K.J."/>
            <person name="Tettelin H."/>
            <person name="Glass J.I."/>
            <person name="Rusch D."/>
            <person name="Podicherti R."/>
            <person name="Tsui H.-C.T."/>
            <person name="Winkler M.E."/>
        </authorList>
    </citation>
    <scope>NUCLEOTIDE SEQUENCE</scope>
</reference>